<name>A0ABP7KV47_9SPHN</name>
<dbReference type="InterPro" id="IPR037523">
    <property type="entry name" value="VOC_core"/>
</dbReference>
<protein>
    <submittedName>
        <fullName evidence="2">VOC family protein</fullName>
    </submittedName>
</protein>
<proteinExistence type="predicted"/>
<dbReference type="PROSITE" id="PS51819">
    <property type="entry name" value="VOC"/>
    <property type="match status" value="1"/>
</dbReference>
<evidence type="ECO:0000313" key="2">
    <source>
        <dbReference type="EMBL" id="GAA3888513.1"/>
    </source>
</evidence>
<reference evidence="3" key="1">
    <citation type="journal article" date="2019" name="Int. J. Syst. Evol. Microbiol.">
        <title>The Global Catalogue of Microorganisms (GCM) 10K type strain sequencing project: providing services to taxonomists for standard genome sequencing and annotation.</title>
        <authorList>
            <consortium name="The Broad Institute Genomics Platform"/>
            <consortium name="The Broad Institute Genome Sequencing Center for Infectious Disease"/>
            <person name="Wu L."/>
            <person name="Ma J."/>
        </authorList>
    </citation>
    <scope>NUCLEOTIDE SEQUENCE [LARGE SCALE GENOMIC DNA]</scope>
    <source>
        <strain evidence="3">JCM 17543</strain>
    </source>
</reference>
<dbReference type="CDD" id="cd07262">
    <property type="entry name" value="VOC_like"/>
    <property type="match status" value="1"/>
</dbReference>
<dbReference type="RefSeq" id="WP_344698076.1">
    <property type="nucleotide sequence ID" value="NZ_BAABBM010000001.1"/>
</dbReference>
<dbReference type="InterPro" id="IPR004360">
    <property type="entry name" value="Glyas_Fos-R_dOase_dom"/>
</dbReference>
<dbReference type="SUPFAM" id="SSF54593">
    <property type="entry name" value="Glyoxalase/Bleomycin resistance protein/Dihydroxybiphenyl dioxygenase"/>
    <property type="match status" value="1"/>
</dbReference>
<evidence type="ECO:0000259" key="1">
    <source>
        <dbReference type="PROSITE" id="PS51819"/>
    </source>
</evidence>
<keyword evidence="3" id="KW-1185">Reference proteome</keyword>
<dbReference type="Pfam" id="PF00903">
    <property type="entry name" value="Glyoxalase"/>
    <property type="match status" value="1"/>
</dbReference>
<sequence length="129" mass="14225">MIDHMGIAVSDIDRSRKFYEAALRPLGMSVQMEATPEQTENGSTALGFGVPGEKIFWIADKSKVGDGLHVAFRADRLEQVDQFYEQAMKAGGRDNGRPDPRPNYGPNYYAAFVYDPDGANIEAVCYAEA</sequence>
<comment type="caution">
    <text evidence="2">The sequence shown here is derived from an EMBL/GenBank/DDBJ whole genome shotgun (WGS) entry which is preliminary data.</text>
</comment>
<organism evidence="2 3">
    <name type="scientific">Sphingomonas limnosediminicola</name>
    <dbReference type="NCBI Taxonomy" id="940133"/>
    <lineage>
        <taxon>Bacteria</taxon>
        <taxon>Pseudomonadati</taxon>
        <taxon>Pseudomonadota</taxon>
        <taxon>Alphaproteobacteria</taxon>
        <taxon>Sphingomonadales</taxon>
        <taxon>Sphingomonadaceae</taxon>
        <taxon>Sphingomonas</taxon>
    </lineage>
</organism>
<dbReference type="InterPro" id="IPR029068">
    <property type="entry name" value="Glyas_Bleomycin-R_OHBP_Dase"/>
</dbReference>
<dbReference type="PANTHER" id="PTHR35006:SF2">
    <property type="entry name" value="GLYOXALASE FAMILY PROTEIN (AFU_ORTHOLOGUE AFUA_5G14830)"/>
    <property type="match status" value="1"/>
</dbReference>
<dbReference type="Proteomes" id="UP001500827">
    <property type="component" value="Unassembled WGS sequence"/>
</dbReference>
<dbReference type="Gene3D" id="3.10.180.10">
    <property type="entry name" value="2,3-Dihydroxybiphenyl 1,2-Dioxygenase, domain 1"/>
    <property type="match status" value="1"/>
</dbReference>
<dbReference type="PANTHER" id="PTHR35006">
    <property type="entry name" value="GLYOXALASE FAMILY PROTEIN (AFU_ORTHOLOGUE AFUA_5G14830)"/>
    <property type="match status" value="1"/>
</dbReference>
<feature type="domain" description="VOC" evidence="1">
    <location>
        <begin position="1"/>
        <end position="126"/>
    </location>
</feature>
<dbReference type="EMBL" id="BAABBM010000001">
    <property type="protein sequence ID" value="GAA3888513.1"/>
    <property type="molecule type" value="Genomic_DNA"/>
</dbReference>
<gene>
    <name evidence="2" type="ORF">GCM10022276_04560</name>
</gene>
<accession>A0ABP7KV47</accession>
<evidence type="ECO:0000313" key="3">
    <source>
        <dbReference type="Proteomes" id="UP001500827"/>
    </source>
</evidence>